<evidence type="ECO:0000256" key="2">
    <source>
        <dbReference type="ARBA" id="ARBA00005026"/>
    </source>
</evidence>
<accession>A0A1N6HYR1</accession>
<evidence type="ECO:0000256" key="11">
    <source>
        <dbReference type="SAM" id="Phobius"/>
    </source>
</evidence>
<dbReference type="InterPro" id="IPR036969">
    <property type="entry name" value="Citrate_synthase_sf"/>
</dbReference>
<dbReference type="InterPro" id="IPR016142">
    <property type="entry name" value="Citrate_synth-like_lrg_a-sub"/>
</dbReference>
<comment type="similarity">
    <text evidence="3 8 10">Belongs to the citrate synthase family.</text>
</comment>
<protein>
    <recommendedName>
        <fullName evidence="8">Citrate synthase</fullName>
    </recommendedName>
</protein>
<evidence type="ECO:0000256" key="3">
    <source>
        <dbReference type="ARBA" id="ARBA00010566"/>
    </source>
</evidence>
<keyword evidence="11" id="KW-0812">Transmembrane</keyword>
<dbReference type="GO" id="GO:0050440">
    <property type="term" value="F:2-methylcitrate synthase activity"/>
    <property type="evidence" value="ECO:0007669"/>
    <property type="project" value="UniProtKB-EC"/>
</dbReference>
<keyword evidence="4" id="KW-0816">Tricarboxylic acid cycle</keyword>
<dbReference type="GO" id="GO:0006099">
    <property type="term" value="P:tricarboxylic acid cycle"/>
    <property type="evidence" value="ECO:0007669"/>
    <property type="project" value="UniProtKB-UniPathway"/>
</dbReference>
<dbReference type="Gene3D" id="1.10.230.10">
    <property type="entry name" value="Cytochrome P450-Terp, domain 2"/>
    <property type="match status" value="1"/>
</dbReference>
<dbReference type="InterPro" id="IPR024176">
    <property type="entry name" value="Citrate_synthase_bac-typ"/>
</dbReference>
<dbReference type="PANTHER" id="PTHR11739">
    <property type="entry name" value="CITRATE SYNTHASE"/>
    <property type="match status" value="1"/>
</dbReference>
<dbReference type="GO" id="GO:0005737">
    <property type="term" value="C:cytoplasm"/>
    <property type="evidence" value="ECO:0007669"/>
    <property type="project" value="InterPro"/>
</dbReference>
<dbReference type="GO" id="GO:0005975">
    <property type="term" value="P:carbohydrate metabolic process"/>
    <property type="evidence" value="ECO:0007669"/>
    <property type="project" value="TreeGrafter"/>
</dbReference>
<keyword evidence="11" id="KW-0472">Membrane</keyword>
<evidence type="ECO:0000256" key="8">
    <source>
        <dbReference type="PIRNR" id="PIRNR001369"/>
    </source>
</evidence>
<dbReference type="GO" id="GO:0036440">
    <property type="term" value="F:citrate synthase activity"/>
    <property type="evidence" value="ECO:0007669"/>
    <property type="project" value="UniProtKB-EC"/>
</dbReference>
<name>A0A1N6HYR1_9PROT</name>
<evidence type="ECO:0000256" key="4">
    <source>
        <dbReference type="ARBA" id="ARBA00022532"/>
    </source>
</evidence>
<proteinExistence type="inferred from homology"/>
<keyword evidence="13" id="KW-1185">Reference proteome</keyword>
<dbReference type="InterPro" id="IPR002020">
    <property type="entry name" value="Citrate_synthase"/>
</dbReference>
<comment type="catalytic activity">
    <reaction evidence="6">
        <text>propanoyl-CoA + oxaloacetate + H2O = (2S,3S)-2-methylcitrate + CoA + H(+)</text>
        <dbReference type="Rhea" id="RHEA:23780"/>
        <dbReference type="ChEBI" id="CHEBI:15377"/>
        <dbReference type="ChEBI" id="CHEBI:15378"/>
        <dbReference type="ChEBI" id="CHEBI:16452"/>
        <dbReference type="ChEBI" id="CHEBI:57287"/>
        <dbReference type="ChEBI" id="CHEBI:57392"/>
        <dbReference type="ChEBI" id="CHEBI:58853"/>
        <dbReference type="EC" id="2.3.3.5"/>
    </reaction>
</comment>
<evidence type="ECO:0000256" key="9">
    <source>
        <dbReference type="PIRSR" id="PIRSR001369-1"/>
    </source>
</evidence>
<dbReference type="InterPro" id="IPR019810">
    <property type="entry name" value="Citrate_synthase_AS"/>
</dbReference>
<evidence type="ECO:0000256" key="5">
    <source>
        <dbReference type="ARBA" id="ARBA00022679"/>
    </source>
</evidence>
<feature type="transmembrane region" description="Helical" evidence="11">
    <location>
        <begin position="322"/>
        <end position="344"/>
    </location>
</feature>
<dbReference type="STRING" id="44575.SAMN05216419_101319"/>
<dbReference type="NCBIfam" id="TIGR01800">
    <property type="entry name" value="cit_synth_II"/>
    <property type="match status" value="1"/>
</dbReference>
<dbReference type="UniPathway" id="UPA00223">
    <property type="reaction ID" value="UER00717"/>
</dbReference>
<organism evidence="12 13">
    <name type="scientific">Nitrosomonas cryotolerans ATCC 49181</name>
    <dbReference type="NCBI Taxonomy" id="1131553"/>
    <lineage>
        <taxon>Bacteria</taxon>
        <taxon>Pseudomonadati</taxon>
        <taxon>Pseudomonadota</taxon>
        <taxon>Betaproteobacteria</taxon>
        <taxon>Nitrosomonadales</taxon>
        <taxon>Nitrosomonadaceae</taxon>
        <taxon>Nitrosomonas</taxon>
    </lineage>
</organism>
<comment type="pathway">
    <text evidence="2">Organic acid metabolism; propanoate degradation.</text>
</comment>
<dbReference type="eggNOG" id="COG0372">
    <property type="taxonomic scope" value="Bacteria"/>
</dbReference>
<dbReference type="Pfam" id="PF00285">
    <property type="entry name" value="Citrate_synt"/>
    <property type="match status" value="1"/>
</dbReference>
<dbReference type="EMBL" id="FSRO01000001">
    <property type="protein sequence ID" value="SIO24785.1"/>
    <property type="molecule type" value="Genomic_DNA"/>
</dbReference>
<sequence>MRENSDIRDNRIKKSVMLSGIEAGNTAICTVGKTGHDLYYRGYHIHDLARHCQFEEVAYLLIYEKLPTQSELTTYKTKLRNMRDIPDHIKTVLRTIPASAHPMDVIRTGVSALGIEYPEGKNTAIEEIQHLSDRLLACLGSILLYWYHYAHHNRCIELITDDDSIGGHFLHLLHGKPPSALWIQSMHASLVLYAEHEFNASTFTARVITGTGSDFYSAITGGIGALRGAKHGGANELALEIQQRYDSIQEAEIDIQRRVANKEIIIGFGHPVYTTRDPRNQIIKEIARQLSEDANHMKIFDIAAILETTMWNIKKMFPNLDWYSAVSYHMMAIPVAMFTPLFAISRTSGWTAHIIEQRTDNRIIRPTANYIGPSHKKFIPIERRN</sequence>
<keyword evidence="5 8" id="KW-0808">Transferase</keyword>
<dbReference type="PANTHER" id="PTHR11739:SF25">
    <property type="entry name" value="CITRATE SYNTHASE-RELATED PROTEIN DDB_G0287281"/>
    <property type="match status" value="1"/>
</dbReference>
<dbReference type="InterPro" id="IPR016143">
    <property type="entry name" value="Citrate_synth-like_sm_a-sub"/>
</dbReference>
<evidence type="ECO:0000313" key="12">
    <source>
        <dbReference type="EMBL" id="SIO24785.1"/>
    </source>
</evidence>
<dbReference type="PIRSF" id="PIRSF001369">
    <property type="entry name" value="Citrate_synth"/>
    <property type="match status" value="1"/>
</dbReference>
<reference evidence="12 13" key="1">
    <citation type="submission" date="2016-12" db="EMBL/GenBank/DDBJ databases">
        <authorList>
            <person name="Song W.-J."/>
            <person name="Kurnit D.M."/>
        </authorList>
    </citation>
    <scope>NUCLEOTIDE SEQUENCE [LARGE SCALE GENOMIC DNA]</scope>
    <source>
        <strain evidence="12 13">ATCC 49181</strain>
    </source>
</reference>
<evidence type="ECO:0000256" key="1">
    <source>
        <dbReference type="ARBA" id="ARBA00004751"/>
    </source>
</evidence>
<dbReference type="SUPFAM" id="SSF48256">
    <property type="entry name" value="Citrate synthase"/>
    <property type="match status" value="1"/>
</dbReference>
<evidence type="ECO:0000313" key="13">
    <source>
        <dbReference type="Proteomes" id="UP000185062"/>
    </source>
</evidence>
<evidence type="ECO:0000256" key="10">
    <source>
        <dbReference type="RuleBase" id="RU003406"/>
    </source>
</evidence>
<feature type="active site" evidence="9">
    <location>
        <position position="270"/>
    </location>
</feature>
<feature type="active site" evidence="9">
    <location>
        <position position="321"/>
    </location>
</feature>
<dbReference type="RefSeq" id="WP_028461162.1">
    <property type="nucleotide sequence ID" value="NZ_FSRO01000001.1"/>
</dbReference>
<dbReference type="GO" id="GO:0019679">
    <property type="term" value="P:propionate metabolic process, methylcitrate cycle"/>
    <property type="evidence" value="ECO:0007669"/>
    <property type="project" value="TreeGrafter"/>
</dbReference>
<gene>
    <name evidence="12" type="ORF">SAMN02743940_1435</name>
</gene>
<comment type="pathway">
    <text evidence="1">Carbohydrate metabolism; tricarboxylic acid cycle; isocitrate from oxaloacetate: step 1/2.</text>
</comment>
<evidence type="ECO:0000256" key="6">
    <source>
        <dbReference type="ARBA" id="ARBA00049052"/>
    </source>
</evidence>
<dbReference type="PRINTS" id="PR00143">
    <property type="entry name" value="CITRTSNTHASE"/>
</dbReference>
<keyword evidence="11" id="KW-1133">Transmembrane helix</keyword>
<evidence type="ECO:0000256" key="7">
    <source>
        <dbReference type="ARBA" id="ARBA00049288"/>
    </source>
</evidence>
<comment type="catalytic activity">
    <reaction evidence="7">
        <text>oxaloacetate + acetyl-CoA + H2O = citrate + CoA + H(+)</text>
        <dbReference type="Rhea" id="RHEA:16845"/>
        <dbReference type="ChEBI" id="CHEBI:15377"/>
        <dbReference type="ChEBI" id="CHEBI:15378"/>
        <dbReference type="ChEBI" id="CHEBI:16452"/>
        <dbReference type="ChEBI" id="CHEBI:16947"/>
        <dbReference type="ChEBI" id="CHEBI:57287"/>
        <dbReference type="ChEBI" id="CHEBI:57288"/>
        <dbReference type="EC" id="2.3.3.16"/>
    </reaction>
</comment>
<dbReference type="FunFam" id="1.10.230.10:FF:000003">
    <property type="entry name" value="Citrate synthase"/>
    <property type="match status" value="1"/>
</dbReference>
<dbReference type="Proteomes" id="UP000185062">
    <property type="component" value="Unassembled WGS sequence"/>
</dbReference>
<dbReference type="Gene3D" id="1.10.580.10">
    <property type="entry name" value="Citrate Synthase, domain 1"/>
    <property type="match status" value="1"/>
</dbReference>
<dbReference type="AlphaFoldDB" id="A0A1N6HYR1"/>
<dbReference type="NCBIfam" id="NF009006">
    <property type="entry name" value="PRK12351.1"/>
    <property type="match status" value="1"/>
</dbReference>
<dbReference type="InterPro" id="IPR011278">
    <property type="entry name" value="2-MeCitrate/Citrate_synth_II"/>
</dbReference>
<dbReference type="PROSITE" id="PS00480">
    <property type="entry name" value="CITRATE_SYNTHASE"/>
    <property type="match status" value="1"/>
</dbReference>